<dbReference type="SUPFAM" id="SSF54616">
    <property type="entry name" value="DNA-binding domain of Mlu1-box binding protein MBP1"/>
    <property type="match status" value="1"/>
</dbReference>
<gene>
    <name evidence="11" type="ORF">BJY01DRAFT_228203</name>
</gene>
<keyword evidence="6" id="KW-0804">Transcription</keyword>
<dbReference type="InterPro" id="IPR018004">
    <property type="entry name" value="KilA/APSES_HTH"/>
</dbReference>
<evidence type="ECO:0000313" key="11">
    <source>
        <dbReference type="EMBL" id="KAL2828863.1"/>
    </source>
</evidence>
<evidence type="ECO:0000256" key="4">
    <source>
        <dbReference type="ARBA" id="ARBA00023015"/>
    </source>
</evidence>
<evidence type="ECO:0000259" key="10">
    <source>
        <dbReference type="PROSITE" id="PS51299"/>
    </source>
</evidence>
<keyword evidence="4" id="KW-0805">Transcription regulation</keyword>
<sequence length="1075" mass="121196">MAPKRNDSDISSSLVVDSWIQSSQSELDPNFGFIESLYHTCATTLQQLWKARSCLSLADAQQASLKNDVAQLTLWEENFPSCRLDTILGHSNYLRIEVLENLYGIGKILMQFYRRSSAKSEHVFFIEGTKDLSTLIEKAAVIVSENDTSDSSTDSDTDSDCSSMSEAGKNLQGRLHCYIGCLMELGPAIERQIGNIQFKLEQQAIPELNHFSLSENAQPFAVRIKDRFKDAKVPLVERLAEANWERSVRLMTHAEEGNTEGQISSARSVPATALTLFKPFSIFHDSGLGASVPARSQYANTVASHSSFISMAGEDDEGRPRVPALPLEGQNSQVFECPYCGARIRCRNRIDWKVHVFADLQAYVCTHDTCKDAMRTFATRKLWADHEFRNHLSDKKWACFACSMMQDSPGGLIYHLRSAHDIELNEPRRQLEELSRAQKFTQKPDFEDHTCSLCLKSGWQTMKAYATHVGRHLEEISLACLPKLSDDDAPSDSNASQESIFNTGTTSSPSFFNNMTAQRISATASETDNGDAKTQMERLPRHGSGSPKYRCFICQTGQTYRSRGTLKRHASSEHYHDIEHDCWICPPTSKRQPWQYRRDKFRDHMASRHRQDILNTDYYSKQLPPPSVCDAQGCRMTFNSWEEFWEDFFGHCLLSEADANLAQGHGSGKIQPSRGPAAETKYFLESTNSFPKDSDDDEPIQPSRGRTENYRCLLCDNRPQIPTSGLFKSHINNHFPDILYSCKLCETSLRPGARELRVQLEFIAHLRHVHDIHHPNAEPNPQYYEILAFQDPEKCPFAFCLEQIASRDELLTHSLSHCRIADTVGTQEVGSIGPLHAQYNMPTPIPNTLQPPISSYWSGTARGEPITPLFPEDRLRPLPIPPRESRPILPRPPNDFPGQLPPPPKAAKLTAILWEDEATLCFTVHVDGKAVSRREDNNMINGTKLLNVASMTRGRRDAILKGENDRQTTRLGPMKLKGVWIPFERALDLAQREGIAEILYPLFEPDLGMIFYSQVTPPALGEGGNNEFVVPFPPSDGERDPSSLWNQLMPKLGPEARTTVLQYLEKHRSASSDQK</sequence>
<evidence type="ECO:0000256" key="1">
    <source>
        <dbReference type="ARBA" id="ARBA00007247"/>
    </source>
</evidence>
<evidence type="ECO:0000256" key="9">
    <source>
        <dbReference type="SAM" id="MobiDB-lite"/>
    </source>
</evidence>
<accession>A0ABR4IM82</accession>
<dbReference type="Proteomes" id="UP001610446">
    <property type="component" value="Unassembled WGS sequence"/>
</dbReference>
<dbReference type="PROSITE" id="PS51299">
    <property type="entry name" value="HTH_APSES"/>
    <property type="match status" value="1"/>
</dbReference>
<dbReference type="EMBL" id="JBFXLU010000349">
    <property type="protein sequence ID" value="KAL2828863.1"/>
    <property type="molecule type" value="Genomic_DNA"/>
</dbReference>
<evidence type="ECO:0000256" key="5">
    <source>
        <dbReference type="ARBA" id="ARBA00023125"/>
    </source>
</evidence>
<feature type="region of interest" description="Disordered" evidence="9">
    <location>
        <begin position="686"/>
        <end position="705"/>
    </location>
</feature>
<dbReference type="InterPro" id="IPR003163">
    <property type="entry name" value="Tscrpt_reg_HTH_APSES-type"/>
</dbReference>
<dbReference type="InterPro" id="IPR058925">
    <property type="entry name" value="zf-C2H2_AcuF"/>
</dbReference>
<dbReference type="PANTHER" id="PTHR47792:SF1">
    <property type="entry name" value="PROTEIN SOK2-RELATED"/>
    <property type="match status" value="1"/>
</dbReference>
<dbReference type="InterPro" id="IPR036887">
    <property type="entry name" value="HTH_APSES_sf"/>
</dbReference>
<keyword evidence="3" id="KW-0749">Sporulation</keyword>
<dbReference type="InterPro" id="IPR029790">
    <property type="entry name" value="EFG1/Phd1/StuA"/>
</dbReference>
<keyword evidence="12" id="KW-1185">Reference proteome</keyword>
<feature type="compositionally biased region" description="Polar residues" evidence="9">
    <location>
        <begin position="497"/>
        <end position="527"/>
    </location>
</feature>
<organism evidence="11 12">
    <name type="scientific">Aspergillus pseudoustus</name>
    <dbReference type="NCBI Taxonomy" id="1810923"/>
    <lineage>
        <taxon>Eukaryota</taxon>
        <taxon>Fungi</taxon>
        <taxon>Dikarya</taxon>
        <taxon>Ascomycota</taxon>
        <taxon>Pezizomycotina</taxon>
        <taxon>Eurotiomycetes</taxon>
        <taxon>Eurotiomycetidae</taxon>
        <taxon>Eurotiales</taxon>
        <taxon>Aspergillaceae</taxon>
        <taxon>Aspergillus</taxon>
        <taxon>Aspergillus subgen. Nidulantes</taxon>
    </lineage>
</organism>
<dbReference type="PANTHER" id="PTHR47792">
    <property type="entry name" value="PROTEIN SOK2-RELATED"/>
    <property type="match status" value="1"/>
</dbReference>
<feature type="domain" description="HTH APSES-type" evidence="10">
    <location>
        <begin position="908"/>
        <end position="1018"/>
    </location>
</feature>
<protein>
    <recommendedName>
        <fullName evidence="2">Cell pattern formation-associated protein stuA</fullName>
    </recommendedName>
    <alternativeName>
        <fullName evidence="8">Stunted protein A</fullName>
    </alternativeName>
</protein>
<evidence type="ECO:0000256" key="7">
    <source>
        <dbReference type="ARBA" id="ARBA00023321"/>
    </source>
</evidence>
<evidence type="ECO:0000256" key="6">
    <source>
        <dbReference type="ARBA" id="ARBA00023163"/>
    </source>
</evidence>
<evidence type="ECO:0000256" key="3">
    <source>
        <dbReference type="ARBA" id="ARBA00022969"/>
    </source>
</evidence>
<dbReference type="InterPro" id="IPR013087">
    <property type="entry name" value="Znf_C2H2_type"/>
</dbReference>
<dbReference type="SMART" id="SM00355">
    <property type="entry name" value="ZnF_C2H2"/>
    <property type="match status" value="9"/>
</dbReference>
<reference evidence="11 12" key="1">
    <citation type="submission" date="2024-07" db="EMBL/GenBank/DDBJ databases">
        <title>Section-level genome sequencing and comparative genomics of Aspergillus sections Usti and Cavernicolus.</title>
        <authorList>
            <consortium name="Lawrence Berkeley National Laboratory"/>
            <person name="Nybo J.L."/>
            <person name="Vesth T.C."/>
            <person name="Theobald S."/>
            <person name="Frisvad J.C."/>
            <person name="Larsen T.O."/>
            <person name="Kjaerboelling I."/>
            <person name="Rothschild-Mancinelli K."/>
            <person name="Lyhne E.K."/>
            <person name="Kogle M.E."/>
            <person name="Barry K."/>
            <person name="Clum A."/>
            <person name="Na H."/>
            <person name="Ledsgaard L."/>
            <person name="Lin J."/>
            <person name="Lipzen A."/>
            <person name="Kuo A."/>
            <person name="Riley R."/>
            <person name="Mondo S."/>
            <person name="Labutti K."/>
            <person name="Haridas S."/>
            <person name="Pangalinan J."/>
            <person name="Salamov A.A."/>
            <person name="Simmons B.A."/>
            <person name="Magnuson J.K."/>
            <person name="Chen J."/>
            <person name="Drula E."/>
            <person name="Henrissat B."/>
            <person name="Wiebenga A."/>
            <person name="Lubbers R.J."/>
            <person name="Gomes A.C."/>
            <person name="Makela M.R."/>
            <person name="Stajich J."/>
            <person name="Grigoriev I.V."/>
            <person name="Mortensen U.H."/>
            <person name="De Vries R.P."/>
            <person name="Baker S.E."/>
            <person name="Andersen M.R."/>
        </authorList>
    </citation>
    <scope>NUCLEOTIDE SEQUENCE [LARGE SCALE GENOMIC DNA]</scope>
    <source>
        <strain evidence="11 12">CBS 123904</strain>
    </source>
</reference>
<evidence type="ECO:0000313" key="12">
    <source>
        <dbReference type="Proteomes" id="UP001610446"/>
    </source>
</evidence>
<feature type="region of interest" description="Disordered" evidence="9">
    <location>
        <begin position="867"/>
        <end position="894"/>
    </location>
</feature>
<dbReference type="Pfam" id="PF26082">
    <property type="entry name" value="zf-C2H2_AcuF"/>
    <property type="match status" value="1"/>
</dbReference>
<keyword evidence="5" id="KW-0238">DNA-binding</keyword>
<comment type="caution">
    <text evidence="11">The sequence shown here is derived from an EMBL/GenBank/DDBJ whole genome shotgun (WGS) entry which is preliminary data.</text>
</comment>
<name>A0ABR4IM82_9EURO</name>
<feature type="compositionally biased region" description="Basic and acidic residues" evidence="9">
    <location>
        <begin position="530"/>
        <end position="540"/>
    </location>
</feature>
<evidence type="ECO:0000256" key="2">
    <source>
        <dbReference type="ARBA" id="ARBA00019309"/>
    </source>
</evidence>
<keyword evidence="7" id="KW-0183">Conidiation</keyword>
<dbReference type="Gene3D" id="3.10.260.10">
    <property type="entry name" value="Transcription regulator HTH, APSES-type DNA-binding domain"/>
    <property type="match status" value="1"/>
</dbReference>
<comment type="similarity">
    <text evidence="1">Belongs to the EFG1/PHD1/stuA family.</text>
</comment>
<proteinExistence type="inferred from homology"/>
<evidence type="ECO:0000256" key="8">
    <source>
        <dbReference type="ARBA" id="ARBA00031907"/>
    </source>
</evidence>
<dbReference type="SMART" id="SM01252">
    <property type="entry name" value="KilA-N"/>
    <property type="match status" value="1"/>
</dbReference>
<feature type="region of interest" description="Disordered" evidence="9">
    <location>
        <begin position="487"/>
        <end position="546"/>
    </location>
</feature>